<accession>A0A8S1WS25</accession>
<organism evidence="1 2">
    <name type="scientific">Paramecium octaurelia</name>
    <dbReference type="NCBI Taxonomy" id="43137"/>
    <lineage>
        <taxon>Eukaryota</taxon>
        <taxon>Sar</taxon>
        <taxon>Alveolata</taxon>
        <taxon>Ciliophora</taxon>
        <taxon>Intramacronucleata</taxon>
        <taxon>Oligohymenophorea</taxon>
        <taxon>Peniculida</taxon>
        <taxon>Parameciidae</taxon>
        <taxon>Paramecium</taxon>
    </lineage>
</organism>
<keyword evidence="2" id="KW-1185">Reference proteome</keyword>
<name>A0A8S1WS25_PAROT</name>
<dbReference type="AlphaFoldDB" id="A0A8S1WS25"/>
<evidence type="ECO:0000313" key="1">
    <source>
        <dbReference type="EMBL" id="CAD8191521.1"/>
    </source>
</evidence>
<reference evidence="1" key="1">
    <citation type="submission" date="2021-01" db="EMBL/GenBank/DDBJ databases">
        <authorList>
            <consortium name="Genoscope - CEA"/>
            <person name="William W."/>
        </authorList>
    </citation>
    <scope>NUCLEOTIDE SEQUENCE</scope>
</reference>
<comment type="caution">
    <text evidence="1">The sequence shown here is derived from an EMBL/GenBank/DDBJ whole genome shotgun (WGS) entry which is preliminary data.</text>
</comment>
<evidence type="ECO:0000313" key="2">
    <source>
        <dbReference type="Proteomes" id="UP000683925"/>
    </source>
</evidence>
<sequence length="211" mass="24656">MVLSGEQLKSKHRIFILLSKFLMIFQSEVKVEYLLKQIFLEQNMADASVNNQSFLANISSLYLMSIVLCALSKISQKVYQIINEELGLQIVQTFSKGRKLQSWNMKVILNILTQLNHIQTYLLSNVLQLIIVNQSFIIGTLFEFSQTEDRLQQQQKILSLTVLCFEYDQLNLFYIIKLNQIDFVIQSKQLQEITQSYFKDLPLIYQGKNQN</sequence>
<gene>
    <name evidence="1" type="ORF">POCTA_138.1.T1000045</name>
</gene>
<dbReference type="Proteomes" id="UP000683925">
    <property type="component" value="Unassembled WGS sequence"/>
</dbReference>
<protein>
    <submittedName>
        <fullName evidence="1">Uncharacterized protein</fullName>
    </submittedName>
</protein>
<dbReference type="EMBL" id="CAJJDP010000100">
    <property type="protein sequence ID" value="CAD8191521.1"/>
    <property type="molecule type" value="Genomic_DNA"/>
</dbReference>
<proteinExistence type="predicted"/>